<dbReference type="Pfam" id="PF06114">
    <property type="entry name" value="Peptidase_M78"/>
    <property type="match status" value="1"/>
</dbReference>
<dbReference type="InterPro" id="IPR010982">
    <property type="entry name" value="Lambda_DNA-bd_dom_sf"/>
</dbReference>
<dbReference type="RefSeq" id="WP_046408762.1">
    <property type="nucleotide sequence ID" value="NZ_MDDS01000015.1"/>
</dbReference>
<dbReference type="PANTHER" id="PTHR43236:SF2">
    <property type="entry name" value="BLL0069 PROTEIN"/>
    <property type="match status" value="1"/>
</dbReference>
<keyword evidence="4" id="KW-1185">Reference proteome</keyword>
<evidence type="ECO:0000313" key="4">
    <source>
        <dbReference type="Proteomes" id="UP000094487"/>
    </source>
</evidence>
<evidence type="ECO:0000259" key="2">
    <source>
        <dbReference type="PROSITE" id="PS50943"/>
    </source>
</evidence>
<sequence>MPKVNPQILSWARESAGLTLEDAAKGIGLGGESAAARLAEMEAGDREPSRPQLLKMADRYRRPLLTFYLPEPPAAPPRTHDFRTLPDREAGAEATVGALVRDVRTRQSLVRGALEDAEEAEIRTFVGSIDPRAGADALAQAMGELLNLDRGGYRQARTIEQAFRILRDAVEAAGVYVLLIGNLGHWTSNLSPGVFRGMALADEVAPFIVVNETDSKAAWPFTLLHELGHILLGQSGISGYDSEQVIERLCDDAAAKFLLGREELQELAGVADLDGLIDQIGVFANARKVSRKMVAYNLLRERLIDAAMYRQLAARFDEDRLEFPRKPAKGAPDYYVVRRHRVGQGLLALVDRMVAGGALTTTKAGKVLGVKPTAIGRMTEQMA</sequence>
<dbReference type="EMBL" id="MDDS01000015">
    <property type="protein sequence ID" value="ODP38385.1"/>
    <property type="molecule type" value="Genomic_DNA"/>
</dbReference>
<accession>A0A1E3LZ31</accession>
<comment type="similarity">
    <text evidence="1">Belongs to the short-chain fatty acyl-CoA assimilation regulator (ScfR) family.</text>
</comment>
<feature type="domain" description="HTH cro/C1-type" evidence="2">
    <location>
        <begin position="12"/>
        <end position="67"/>
    </location>
</feature>
<evidence type="ECO:0000313" key="3">
    <source>
        <dbReference type="EMBL" id="ODP38385.1"/>
    </source>
</evidence>
<dbReference type="InterPro" id="IPR010359">
    <property type="entry name" value="IrrE_HExxH"/>
</dbReference>
<dbReference type="InterPro" id="IPR052345">
    <property type="entry name" value="Rad_response_metalloprotease"/>
</dbReference>
<dbReference type="STRING" id="1888892.BFL28_14130"/>
<dbReference type="OrthoDB" id="9796786at2"/>
<dbReference type="GO" id="GO:0003677">
    <property type="term" value="F:DNA binding"/>
    <property type="evidence" value="ECO:0007669"/>
    <property type="project" value="InterPro"/>
</dbReference>
<name>A0A1E3LZ31_9SPHN</name>
<dbReference type="AlphaFoldDB" id="A0A1E3LZ31"/>
<comment type="caution">
    <text evidence="3">The sequence shown here is derived from an EMBL/GenBank/DDBJ whole genome shotgun (WGS) entry which is preliminary data.</text>
</comment>
<protein>
    <recommendedName>
        <fullName evidence="2">HTH cro/C1-type domain-containing protein</fullName>
    </recommendedName>
</protein>
<evidence type="ECO:0000256" key="1">
    <source>
        <dbReference type="ARBA" id="ARBA00007227"/>
    </source>
</evidence>
<dbReference type="SMART" id="SM00530">
    <property type="entry name" value="HTH_XRE"/>
    <property type="match status" value="1"/>
</dbReference>
<dbReference type="Pfam" id="PF01381">
    <property type="entry name" value="HTH_3"/>
    <property type="match status" value="1"/>
</dbReference>
<reference evidence="3 4" key="1">
    <citation type="submission" date="2016-08" db="EMBL/GenBank/DDBJ databases">
        <title>Draft genome of the agarase producing Sphingomonas sp. MCT13.</title>
        <authorList>
            <person name="D'Andrea M.M."/>
            <person name="Rossolini G.M."/>
            <person name="Thaller M.C."/>
        </authorList>
    </citation>
    <scope>NUCLEOTIDE SEQUENCE [LARGE SCALE GENOMIC DNA]</scope>
    <source>
        <strain evidence="3 4">MCT13</strain>
    </source>
</reference>
<dbReference type="Gene3D" id="1.10.10.2910">
    <property type="match status" value="1"/>
</dbReference>
<proteinExistence type="inferred from homology"/>
<dbReference type="SUPFAM" id="SSF47413">
    <property type="entry name" value="lambda repressor-like DNA-binding domains"/>
    <property type="match status" value="1"/>
</dbReference>
<dbReference type="PROSITE" id="PS50943">
    <property type="entry name" value="HTH_CROC1"/>
    <property type="match status" value="1"/>
</dbReference>
<dbReference type="Gene3D" id="1.10.260.40">
    <property type="entry name" value="lambda repressor-like DNA-binding domains"/>
    <property type="match status" value="1"/>
</dbReference>
<dbReference type="PANTHER" id="PTHR43236">
    <property type="entry name" value="ANTITOXIN HIGA1"/>
    <property type="match status" value="1"/>
</dbReference>
<dbReference type="Proteomes" id="UP000094487">
    <property type="component" value="Unassembled WGS sequence"/>
</dbReference>
<organism evidence="3 4">
    <name type="scientific">Sphingomonas turrisvirgatae</name>
    <dbReference type="NCBI Taxonomy" id="1888892"/>
    <lineage>
        <taxon>Bacteria</taxon>
        <taxon>Pseudomonadati</taxon>
        <taxon>Pseudomonadota</taxon>
        <taxon>Alphaproteobacteria</taxon>
        <taxon>Sphingomonadales</taxon>
        <taxon>Sphingomonadaceae</taxon>
        <taxon>Sphingomonas</taxon>
    </lineage>
</organism>
<dbReference type="CDD" id="cd00093">
    <property type="entry name" value="HTH_XRE"/>
    <property type="match status" value="1"/>
</dbReference>
<gene>
    <name evidence="3" type="ORF">BFL28_14130</name>
</gene>
<dbReference type="InterPro" id="IPR001387">
    <property type="entry name" value="Cro/C1-type_HTH"/>
</dbReference>